<organism evidence="13 14">
    <name type="scientific">Pseudoalteromonas rubra</name>
    <dbReference type="NCBI Taxonomy" id="43658"/>
    <lineage>
        <taxon>Bacteria</taxon>
        <taxon>Pseudomonadati</taxon>
        <taxon>Pseudomonadota</taxon>
        <taxon>Gammaproteobacteria</taxon>
        <taxon>Alteromonadales</taxon>
        <taxon>Pseudoalteromonadaceae</taxon>
        <taxon>Pseudoalteromonas</taxon>
    </lineage>
</organism>
<comment type="cofactor">
    <cofactor evidence="9">
        <name>Zn(2+)</name>
        <dbReference type="ChEBI" id="CHEBI:29105"/>
    </cofactor>
    <text evidence="9">Binds 1 zinc ion.</text>
</comment>
<keyword evidence="2 9" id="KW-0645">Protease</keyword>
<feature type="domain" description="Peptidase M3A/M3B catalytic" evidence="11">
    <location>
        <begin position="264"/>
        <end position="710"/>
    </location>
</feature>
<dbReference type="OrthoDB" id="9773538at2"/>
<reference evidence="13 14" key="1">
    <citation type="journal article" date="2015" name="BMC Genomics">
        <title>Genome mining reveals unlocked bioactive potential of marine Gram-negative bacteria.</title>
        <authorList>
            <person name="Machado H."/>
            <person name="Sonnenschein E.C."/>
            <person name="Melchiorsen J."/>
            <person name="Gram L."/>
        </authorList>
    </citation>
    <scope>NUCLEOTIDE SEQUENCE [LARGE SCALE GENOMIC DNA]</scope>
    <source>
        <strain evidence="13 14">S2471</strain>
    </source>
</reference>
<evidence type="ECO:0000256" key="1">
    <source>
        <dbReference type="ARBA" id="ARBA00006040"/>
    </source>
</evidence>
<dbReference type="GO" id="GO:0006508">
    <property type="term" value="P:proteolysis"/>
    <property type="evidence" value="ECO:0007669"/>
    <property type="project" value="UniProtKB-KW"/>
</dbReference>
<sequence length="722" mass="81506">MLKIKLTLLSAAVMVGLAGCSSTQQSNESAVTVAEKQYQNPILQPFSGPYQGVPQFDKVQLKDLEPALDIALADHLSEIDQIASNTAPATFDNTIVAMERSGQALDRVFTYYGIWSANNSSPEFRKMQGGLMAKYAKYRSQITQNKALFERIKTVYESPEFKQLSAEEQRITWLQYNSFARNGATLEGEAAKRYAEINLALSKLHADFANNVLADEEGYVVYLSKDQLSGLPASYITSAAAAAEERGKPGMYAVTNTRSSMDPFLMYSTERELRKQVWQNYYSRGNNAGEHNNKAIINEILTLRHERVQLLGYENYAQWRLEDRMAKDPKNAMELMDKVWPAAIARVKEEVADMQALADKEGANIKIEPWDYRFYSEKVRKAKYDLDSNEVKQYLQLDKLREAMFYVAGRLFNFEFTEVPEGSVPVFHEDVRVWEVTDKTSGEHIGLWYLDPFARQGKRSGAWATSYRSHTTFDGKTNVLSSNNSNFVKAPAGQASLISWNDAETYFHEFGHALHSLSSKVKYPGSNSGVRDYTEFQSQLLERWLVTDEVIERFLVHHETGKPMPKALVNKIKQAANFNQGFATTEYLASAIMDMKFHTTDPAKIGDPVEFERSQLAAIGMPSEIVMRHRTTHFGHVFSGEGYSAGYYGYLWAEVLTSDAAQAFASAPGGFYDEEVADRLVNYLFSVRNAMDPAEAYRKFRGRDAAVEALMLDRGFPVNSEK</sequence>
<dbReference type="Pfam" id="PF19310">
    <property type="entry name" value="TOP_N"/>
    <property type="match status" value="1"/>
</dbReference>
<comment type="similarity">
    <text evidence="1 9">Belongs to the peptidase M3 family.</text>
</comment>
<evidence type="ECO:0000313" key="13">
    <source>
        <dbReference type="EMBL" id="KJZ05605.1"/>
    </source>
</evidence>
<feature type="domain" description="Oligopeptidase A N-terminal" evidence="12">
    <location>
        <begin position="75"/>
        <end position="190"/>
    </location>
</feature>
<dbReference type="InterPro" id="IPR001567">
    <property type="entry name" value="Pept_M3A_M3B_dom"/>
</dbReference>
<evidence type="ECO:0000256" key="9">
    <source>
        <dbReference type="RuleBase" id="RU003435"/>
    </source>
</evidence>
<protein>
    <recommendedName>
        <fullName evidence="8">oligopeptidase A</fullName>
        <ecNumber evidence="8">3.4.24.70</ecNumber>
    </recommendedName>
</protein>
<evidence type="ECO:0000256" key="7">
    <source>
        <dbReference type="ARBA" id="ARBA00024603"/>
    </source>
</evidence>
<keyword evidence="4 9" id="KW-0378">Hydrolase</keyword>
<evidence type="ECO:0000256" key="3">
    <source>
        <dbReference type="ARBA" id="ARBA00022723"/>
    </source>
</evidence>
<dbReference type="PATRIC" id="fig|43658.5.peg.4644"/>
<dbReference type="EC" id="3.4.24.70" evidence="8"/>
<dbReference type="InterPro" id="IPR024077">
    <property type="entry name" value="Neurolysin/TOP_dom2"/>
</dbReference>
<evidence type="ECO:0000256" key="10">
    <source>
        <dbReference type="SAM" id="SignalP"/>
    </source>
</evidence>
<keyword evidence="10" id="KW-0732">Signal</keyword>
<dbReference type="GO" id="GO:0004180">
    <property type="term" value="F:carboxypeptidase activity"/>
    <property type="evidence" value="ECO:0007669"/>
    <property type="project" value="TreeGrafter"/>
</dbReference>
<keyword evidence="14" id="KW-1185">Reference proteome</keyword>
<evidence type="ECO:0000259" key="11">
    <source>
        <dbReference type="Pfam" id="PF01432"/>
    </source>
</evidence>
<accession>A0A0F4QE74</accession>
<evidence type="ECO:0000259" key="12">
    <source>
        <dbReference type="Pfam" id="PF19310"/>
    </source>
</evidence>
<keyword evidence="3 9" id="KW-0479">Metal-binding</keyword>
<dbReference type="CDD" id="cd06456">
    <property type="entry name" value="M3A_DCP"/>
    <property type="match status" value="1"/>
</dbReference>
<keyword evidence="5 9" id="KW-0862">Zinc</keyword>
<dbReference type="AlphaFoldDB" id="A0A0F4QE74"/>
<dbReference type="Gene3D" id="3.40.390.10">
    <property type="entry name" value="Collagenase (Catalytic Domain)"/>
    <property type="match status" value="1"/>
</dbReference>
<dbReference type="Gene3D" id="1.10.1370.10">
    <property type="entry name" value="Neurolysin, domain 3"/>
    <property type="match status" value="1"/>
</dbReference>
<dbReference type="Proteomes" id="UP000033452">
    <property type="component" value="Unassembled WGS sequence"/>
</dbReference>
<evidence type="ECO:0000256" key="5">
    <source>
        <dbReference type="ARBA" id="ARBA00022833"/>
    </source>
</evidence>
<dbReference type="GO" id="GO:0046872">
    <property type="term" value="F:metal ion binding"/>
    <property type="evidence" value="ECO:0007669"/>
    <property type="project" value="UniProtKB-UniRule"/>
</dbReference>
<evidence type="ECO:0000313" key="14">
    <source>
        <dbReference type="Proteomes" id="UP000033452"/>
    </source>
</evidence>
<dbReference type="PROSITE" id="PS51257">
    <property type="entry name" value="PROKAR_LIPOPROTEIN"/>
    <property type="match status" value="1"/>
</dbReference>
<dbReference type="Pfam" id="PF01432">
    <property type="entry name" value="Peptidase_M3"/>
    <property type="match status" value="1"/>
</dbReference>
<evidence type="ECO:0000256" key="8">
    <source>
        <dbReference type="ARBA" id="ARBA00026100"/>
    </source>
</evidence>
<dbReference type="GO" id="GO:0005829">
    <property type="term" value="C:cytosol"/>
    <property type="evidence" value="ECO:0007669"/>
    <property type="project" value="TreeGrafter"/>
</dbReference>
<evidence type="ECO:0000256" key="4">
    <source>
        <dbReference type="ARBA" id="ARBA00022801"/>
    </source>
</evidence>
<evidence type="ECO:0000256" key="2">
    <source>
        <dbReference type="ARBA" id="ARBA00022670"/>
    </source>
</evidence>
<dbReference type="InterPro" id="IPR045090">
    <property type="entry name" value="Pept_M3A_M3B"/>
</dbReference>
<dbReference type="InterPro" id="IPR045666">
    <property type="entry name" value="OpdA_N"/>
</dbReference>
<dbReference type="InterPro" id="IPR024079">
    <property type="entry name" value="MetalloPept_cat_dom_sf"/>
</dbReference>
<dbReference type="InterPro" id="IPR034005">
    <property type="entry name" value="M3A_DCP"/>
</dbReference>
<dbReference type="RefSeq" id="WP_046007116.1">
    <property type="nucleotide sequence ID" value="NZ_JXYA01000065.1"/>
</dbReference>
<dbReference type="PANTHER" id="PTHR43660:SF1">
    <property type="entry name" value="DIPEPTIDYL CARBOXYPEPTIDASE"/>
    <property type="match status" value="1"/>
</dbReference>
<name>A0A0F4QE74_9GAMM</name>
<comment type="catalytic activity">
    <reaction evidence="7">
        <text>Hydrolysis of oligopeptides, with broad specificity. Gly or Ala commonly occur as P1 or P1' residues, but more distant residues are also important, as is shown by the fact that Z-Gly-Pro-Gly-|-Gly-Pro-Ala is cleaved, but not Z-(Gly)(5).</text>
        <dbReference type="EC" id="3.4.24.70"/>
    </reaction>
</comment>
<evidence type="ECO:0000256" key="6">
    <source>
        <dbReference type="ARBA" id="ARBA00023049"/>
    </source>
</evidence>
<feature type="signal peptide" evidence="10">
    <location>
        <begin position="1"/>
        <end position="26"/>
    </location>
</feature>
<comment type="caution">
    <text evidence="13">The sequence shown here is derived from an EMBL/GenBank/DDBJ whole genome shotgun (WGS) entry which is preliminary data.</text>
</comment>
<feature type="chain" id="PRO_5002475449" description="oligopeptidase A" evidence="10">
    <location>
        <begin position="27"/>
        <end position="722"/>
    </location>
</feature>
<dbReference type="EMBL" id="JXYA01000065">
    <property type="protein sequence ID" value="KJZ05605.1"/>
    <property type="molecule type" value="Genomic_DNA"/>
</dbReference>
<keyword evidence="6 9" id="KW-0482">Metalloprotease</keyword>
<dbReference type="PANTHER" id="PTHR43660">
    <property type="entry name" value="DIPEPTIDYL CARBOXYPEPTIDASE"/>
    <property type="match status" value="1"/>
</dbReference>
<dbReference type="SUPFAM" id="SSF55486">
    <property type="entry name" value="Metalloproteases ('zincins'), catalytic domain"/>
    <property type="match status" value="1"/>
</dbReference>
<proteinExistence type="inferred from homology"/>
<gene>
    <name evidence="13" type="ORF">TW77_22040</name>
</gene>
<dbReference type="GO" id="GO:0004222">
    <property type="term" value="F:metalloendopeptidase activity"/>
    <property type="evidence" value="ECO:0007669"/>
    <property type="project" value="UniProtKB-EC"/>
</dbReference>